<comment type="catalytic activity">
    <reaction evidence="7">
        <text>L-threonyl-[protein] + ATP = O-phospho-L-threonyl-[protein] + ADP + H(+)</text>
        <dbReference type="Rhea" id="RHEA:46608"/>
        <dbReference type="Rhea" id="RHEA-COMP:11060"/>
        <dbReference type="Rhea" id="RHEA-COMP:11605"/>
        <dbReference type="ChEBI" id="CHEBI:15378"/>
        <dbReference type="ChEBI" id="CHEBI:30013"/>
        <dbReference type="ChEBI" id="CHEBI:30616"/>
        <dbReference type="ChEBI" id="CHEBI:61977"/>
        <dbReference type="ChEBI" id="CHEBI:456216"/>
        <dbReference type="EC" id="2.7.11.1"/>
    </reaction>
</comment>
<dbReference type="EMBL" id="NAJP01000136">
    <property type="protein sequence ID" value="TKA26705.1"/>
    <property type="molecule type" value="Genomic_DNA"/>
</dbReference>
<dbReference type="OrthoDB" id="5979581at2759"/>
<comment type="catalytic activity">
    <reaction evidence="8">
        <text>L-seryl-[protein] + ATP = O-phospho-L-seryl-[protein] + ADP + H(+)</text>
        <dbReference type="Rhea" id="RHEA:17989"/>
        <dbReference type="Rhea" id="RHEA-COMP:9863"/>
        <dbReference type="Rhea" id="RHEA-COMP:11604"/>
        <dbReference type="ChEBI" id="CHEBI:15378"/>
        <dbReference type="ChEBI" id="CHEBI:29999"/>
        <dbReference type="ChEBI" id="CHEBI:30616"/>
        <dbReference type="ChEBI" id="CHEBI:83421"/>
        <dbReference type="ChEBI" id="CHEBI:456216"/>
        <dbReference type="EC" id="2.7.11.1"/>
    </reaction>
</comment>
<evidence type="ECO:0000256" key="2">
    <source>
        <dbReference type="ARBA" id="ARBA00022527"/>
    </source>
</evidence>
<keyword evidence="4" id="KW-0547">Nucleotide-binding</keyword>
<accession>A0A4U0TY56</accession>
<name>A0A4U0TY56_9PEZI</name>
<proteinExistence type="predicted"/>
<organism evidence="9 10">
    <name type="scientific">Friedmanniomyces endolithicus</name>
    <dbReference type="NCBI Taxonomy" id="329885"/>
    <lineage>
        <taxon>Eukaryota</taxon>
        <taxon>Fungi</taxon>
        <taxon>Dikarya</taxon>
        <taxon>Ascomycota</taxon>
        <taxon>Pezizomycotina</taxon>
        <taxon>Dothideomycetes</taxon>
        <taxon>Dothideomycetidae</taxon>
        <taxon>Mycosphaerellales</taxon>
        <taxon>Teratosphaeriaceae</taxon>
        <taxon>Friedmanniomyces</taxon>
    </lineage>
</organism>
<keyword evidence="3" id="KW-0808">Transferase</keyword>
<keyword evidence="6" id="KW-0067">ATP-binding</keyword>
<dbReference type="GO" id="GO:0004674">
    <property type="term" value="F:protein serine/threonine kinase activity"/>
    <property type="evidence" value="ECO:0007669"/>
    <property type="project" value="UniProtKB-KW"/>
</dbReference>
<evidence type="ECO:0000256" key="3">
    <source>
        <dbReference type="ARBA" id="ARBA00022679"/>
    </source>
</evidence>
<dbReference type="InterPro" id="IPR011009">
    <property type="entry name" value="Kinase-like_dom_sf"/>
</dbReference>
<evidence type="ECO:0000256" key="5">
    <source>
        <dbReference type="ARBA" id="ARBA00022777"/>
    </source>
</evidence>
<dbReference type="EC" id="2.7.11.1" evidence="1"/>
<sequence>MALPLLGSDLNYQARRFSKRRIPVSVMKQITRQLLEGLRFLHETCEVIHTALPRWPVMEFVKGHVAFLGAASEGRWSSEDDHLAQHMEVLGRMPSRLKFAVPRLKVTNLADFVDGKEGPFQRPDDMTSEDALRFVDFLRGALQLDPDERKTAGELLQHEWLR</sequence>
<evidence type="ECO:0000256" key="4">
    <source>
        <dbReference type="ARBA" id="ARBA00022741"/>
    </source>
</evidence>
<gene>
    <name evidence="9" type="ORF">B0A54_16993</name>
</gene>
<protein>
    <recommendedName>
        <fullName evidence="1">non-specific serine/threonine protein kinase</fullName>
        <ecNumber evidence="1">2.7.11.1</ecNumber>
    </recommendedName>
</protein>
<evidence type="ECO:0000256" key="8">
    <source>
        <dbReference type="ARBA" id="ARBA00048679"/>
    </source>
</evidence>
<evidence type="ECO:0000256" key="7">
    <source>
        <dbReference type="ARBA" id="ARBA00047899"/>
    </source>
</evidence>
<dbReference type="InterPro" id="IPR051334">
    <property type="entry name" value="SRPK"/>
</dbReference>
<comment type="caution">
    <text evidence="9">The sequence shown here is derived from an EMBL/GenBank/DDBJ whole genome shotgun (WGS) entry which is preliminary data.</text>
</comment>
<evidence type="ECO:0000313" key="9">
    <source>
        <dbReference type="EMBL" id="TKA26705.1"/>
    </source>
</evidence>
<dbReference type="Proteomes" id="UP000310066">
    <property type="component" value="Unassembled WGS sequence"/>
</dbReference>
<keyword evidence="2" id="KW-0723">Serine/threonine-protein kinase</keyword>
<dbReference type="Gene3D" id="1.10.510.10">
    <property type="entry name" value="Transferase(Phosphotransferase) domain 1"/>
    <property type="match status" value="2"/>
</dbReference>
<dbReference type="GO" id="GO:0050684">
    <property type="term" value="P:regulation of mRNA processing"/>
    <property type="evidence" value="ECO:0007669"/>
    <property type="project" value="TreeGrafter"/>
</dbReference>
<dbReference type="GO" id="GO:0005524">
    <property type="term" value="F:ATP binding"/>
    <property type="evidence" value="ECO:0007669"/>
    <property type="project" value="UniProtKB-KW"/>
</dbReference>
<keyword evidence="5" id="KW-0418">Kinase</keyword>
<dbReference type="PANTHER" id="PTHR47634:SF9">
    <property type="entry name" value="PROTEIN KINASE DOMAIN-CONTAINING PROTEIN-RELATED"/>
    <property type="match status" value="1"/>
</dbReference>
<dbReference type="AlphaFoldDB" id="A0A4U0TY56"/>
<dbReference type="GO" id="GO:0000245">
    <property type="term" value="P:spliceosomal complex assembly"/>
    <property type="evidence" value="ECO:0007669"/>
    <property type="project" value="TreeGrafter"/>
</dbReference>
<dbReference type="PANTHER" id="PTHR47634">
    <property type="entry name" value="PROTEIN KINASE DOMAIN-CONTAINING PROTEIN-RELATED"/>
    <property type="match status" value="1"/>
</dbReference>
<evidence type="ECO:0000256" key="6">
    <source>
        <dbReference type="ARBA" id="ARBA00022840"/>
    </source>
</evidence>
<dbReference type="STRING" id="329885.A0A4U0TY56"/>
<reference evidence="9 10" key="1">
    <citation type="submission" date="2017-03" db="EMBL/GenBank/DDBJ databases">
        <title>Genomes of endolithic fungi from Antarctica.</title>
        <authorList>
            <person name="Coleine C."/>
            <person name="Masonjones S."/>
            <person name="Stajich J.E."/>
        </authorList>
    </citation>
    <scope>NUCLEOTIDE SEQUENCE [LARGE SCALE GENOMIC DNA]</scope>
    <source>
        <strain evidence="9 10">CCFEE 5311</strain>
    </source>
</reference>
<evidence type="ECO:0000313" key="10">
    <source>
        <dbReference type="Proteomes" id="UP000310066"/>
    </source>
</evidence>
<evidence type="ECO:0000256" key="1">
    <source>
        <dbReference type="ARBA" id="ARBA00012513"/>
    </source>
</evidence>
<dbReference type="SUPFAM" id="SSF56112">
    <property type="entry name" value="Protein kinase-like (PK-like)"/>
    <property type="match status" value="1"/>
</dbReference>